<dbReference type="AlphaFoldDB" id="A0A2V3DMJ4"/>
<evidence type="ECO:0008006" key="3">
    <source>
        <dbReference type="Google" id="ProtNLM"/>
    </source>
</evidence>
<dbReference type="EMBL" id="QHLZ01000014">
    <property type="protein sequence ID" value="PXA64165.1"/>
    <property type="molecule type" value="Genomic_DNA"/>
</dbReference>
<proteinExistence type="predicted"/>
<protein>
    <recommendedName>
        <fullName evidence="3">DUF3558 domain-containing protein</fullName>
    </recommendedName>
</protein>
<comment type="caution">
    <text evidence="1">The sequence shown here is derived from an EMBL/GenBank/DDBJ whole genome shotgun (WGS) entry which is preliminary data.</text>
</comment>
<evidence type="ECO:0000313" key="2">
    <source>
        <dbReference type="Proteomes" id="UP000246303"/>
    </source>
</evidence>
<keyword evidence="2" id="KW-1185">Reference proteome</keyword>
<organism evidence="1 2">
    <name type="scientific">Arthrobacter psychrochitiniphilus</name>
    <dbReference type="NCBI Taxonomy" id="291045"/>
    <lineage>
        <taxon>Bacteria</taxon>
        <taxon>Bacillati</taxon>
        <taxon>Actinomycetota</taxon>
        <taxon>Actinomycetes</taxon>
        <taxon>Micrococcales</taxon>
        <taxon>Micrococcaceae</taxon>
        <taxon>Arthrobacter</taxon>
    </lineage>
</organism>
<reference evidence="1 2" key="1">
    <citation type="submission" date="2018-05" db="EMBL/GenBank/DDBJ databases">
        <title>Genetic diversity of glacier-inhabiting Cryobacterium bacteria in China and description of Cryobacterium mengkeensis sp. nov. and Arthrobacter glacialis sp. nov.</title>
        <authorList>
            <person name="Liu Q."/>
            <person name="Xin Y.-H."/>
        </authorList>
    </citation>
    <scope>NUCLEOTIDE SEQUENCE [LARGE SCALE GENOMIC DNA]</scope>
    <source>
        <strain evidence="1 2">GP3</strain>
    </source>
</reference>
<evidence type="ECO:0000313" key="1">
    <source>
        <dbReference type="EMBL" id="PXA64165.1"/>
    </source>
</evidence>
<name>A0A2V3DMJ4_9MICC</name>
<accession>A0A2V3DMJ4</accession>
<sequence>MGLLMASILLGGCAAEVTAPMNPVNGASQGGAPSSPSAMAGTVEAPSAATSMVCSAEAKDSVTKILGLSSTPATTISWDGQTYTCNYSLAAGPFSMTVKVMPGDAQALAEAKKLATSLAAPPVVGLSNLGLSGYQSAGGDVVFAKDNMVLHVDGTAMSATVGQNNISRTDFAFQMATTILACWTEH</sequence>
<dbReference type="Proteomes" id="UP000246303">
    <property type="component" value="Unassembled WGS sequence"/>
</dbReference>
<gene>
    <name evidence="1" type="ORF">CVS29_16185</name>
</gene>